<feature type="compositionally biased region" description="Polar residues" evidence="2">
    <location>
        <begin position="197"/>
        <end position="211"/>
    </location>
</feature>
<name>A0A9W6U9N2_9STRA</name>
<keyword evidence="1" id="KW-0175">Coiled coil</keyword>
<protein>
    <submittedName>
        <fullName evidence="3">Unnamed protein product</fullName>
    </submittedName>
</protein>
<dbReference type="Proteomes" id="UP001165121">
    <property type="component" value="Unassembled WGS sequence"/>
</dbReference>
<feature type="region of interest" description="Disordered" evidence="2">
    <location>
        <begin position="177"/>
        <end position="264"/>
    </location>
</feature>
<reference evidence="3" key="1">
    <citation type="submission" date="2023-04" db="EMBL/GenBank/DDBJ databases">
        <title>Phytophthora fragariaefolia NBRC 109709.</title>
        <authorList>
            <person name="Ichikawa N."/>
            <person name="Sato H."/>
            <person name="Tonouchi N."/>
        </authorList>
    </citation>
    <scope>NUCLEOTIDE SEQUENCE</scope>
    <source>
        <strain evidence="3">NBRC 109709</strain>
    </source>
</reference>
<accession>A0A9W6U9N2</accession>
<evidence type="ECO:0000313" key="4">
    <source>
        <dbReference type="Proteomes" id="UP001165121"/>
    </source>
</evidence>
<dbReference type="EMBL" id="BSXT01000494">
    <property type="protein sequence ID" value="GMF28691.1"/>
    <property type="molecule type" value="Genomic_DNA"/>
</dbReference>
<feature type="compositionally biased region" description="Low complexity" evidence="2">
    <location>
        <begin position="212"/>
        <end position="234"/>
    </location>
</feature>
<gene>
    <name evidence="3" type="ORF">Pfra01_000598700</name>
</gene>
<keyword evidence="4" id="KW-1185">Reference proteome</keyword>
<dbReference type="OrthoDB" id="126300at2759"/>
<comment type="caution">
    <text evidence="3">The sequence shown here is derived from an EMBL/GenBank/DDBJ whole genome shotgun (WGS) entry which is preliminary data.</text>
</comment>
<evidence type="ECO:0000256" key="2">
    <source>
        <dbReference type="SAM" id="MobiDB-lite"/>
    </source>
</evidence>
<evidence type="ECO:0000256" key="1">
    <source>
        <dbReference type="SAM" id="Coils"/>
    </source>
</evidence>
<sequence>MSSSDPAEVTFEKVKRNGAVVKKRQPTFRDGDWKVWLEWLLCLSEYYVFMGYAADDEEDQVVFVEDIQVLLVDEDLQQFNGTVTEESILLPTTVALVTLQRLTEIHCPDGTRGVILDDMSALKNTRNASVRGMGRLSRSWEYNDLVHQFELIERTNNNKKCSGTEAEGRARALAKLHSNNRRAKARDEPRSLARITKTVSRVDSHGSTVMMGTTGSTASSANATTTRTQNTPRNPESPAYRPRRPNNRGSGTNKNHNNGGGSNDRAFAAMQEQVAEMTAMIQEMKRRQEEELNALRFYRQDELSVMIYDELVDDQPADDESAETLAPLRQQRAAPSAG</sequence>
<evidence type="ECO:0000313" key="3">
    <source>
        <dbReference type="EMBL" id="GMF28691.1"/>
    </source>
</evidence>
<feature type="coiled-coil region" evidence="1">
    <location>
        <begin position="267"/>
        <end position="301"/>
    </location>
</feature>
<proteinExistence type="predicted"/>
<organism evidence="3 4">
    <name type="scientific">Phytophthora fragariaefolia</name>
    <dbReference type="NCBI Taxonomy" id="1490495"/>
    <lineage>
        <taxon>Eukaryota</taxon>
        <taxon>Sar</taxon>
        <taxon>Stramenopiles</taxon>
        <taxon>Oomycota</taxon>
        <taxon>Peronosporomycetes</taxon>
        <taxon>Peronosporales</taxon>
        <taxon>Peronosporaceae</taxon>
        <taxon>Phytophthora</taxon>
    </lineage>
</organism>
<feature type="region of interest" description="Disordered" evidence="2">
    <location>
        <begin position="314"/>
        <end position="338"/>
    </location>
</feature>
<dbReference type="AlphaFoldDB" id="A0A9W6U9N2"/>
<feature type="compositionally biased region" description="Polar residues" evidence="2">
    <location>
        <begin position="247"/>
        <end position="257"/>
    </location>
</feature>